<dbReference type="InterPro" id="IPR001431">
    <property type="entry name" value="Pept_M16_Zn_BS"/>
</dbReference>
<dbReference type="Pfam" id="PF05193">
    <property type="entry name" value="Peptidase_M16_C"/>
    <property type="match status" value="1"/>
</dbReference>
<evidence type="ECO:0000256" key="10">
    <source>
        <dbReference type="ARBA" id="ARBA00023049"/>
    </source>
</evidence>
<dbReference type="InterPro" id="IPR011249">
    <property type="entry name" value="Metalloenz_LuxS/M16"/>
</dbReference>
<feature type="domain" description="Peptidase M16 N-terminal" evidence="15">
    <location>
        <begin position="21"/>
        <end position="158"/>
    </location>
</feature>
<evidence type="ECO:0000256" key="12">
    <source>
        <dbReference type="ARBA" id="ARBA00031184"/>
    </source>
</evidence>
<dbReference type="Pfam" id="PF22456">
    <property type="entry name" value="PqqF-like_C_4"/>
    <property type="match status" value="1"/>
</dbReference>
<organism evidence="19 20">
    <name type="scientific">Agarivorans gilvus</name>
    <dbReference type="NCBI Taxonomy" id="680279"/>
    <lineage>
        <taxon>Bacteria</taxon>
        <taxon>Pseudomonadati</taxon>
        <taxon>Pseudomonadota</taxon>
        <taxon>Gammaproteobacteria</taxon>
        <taxon>Alteromonadales</taxon>
        <taxon>Alteromonadaceae</taxon>
        <taxon>Agarivorans</taxon>
    </lineage>
</organism>
<name>A0ABQ1I2K2_9ALTE</name>
<feature type="domain" description="Coenzyme PQQ synthesis protein F-like C-terminal lobe" evidence="18">
    <location>
        <begin position="748"/>
        <end position="846"/>
    </location>
</feature>
<keyword evidence="10" id="KW-0482">Metalloprotease</keyword>
<evidence type="ECO:0000256" key="3">
    <source>
        <dbReference type="ARBA" id="ARBA00007261"/>
    </source>
</evidence>
<dbReference type="Pfam" id="PF16187">
    <property type="entry name" value="Peptidase_M16_M"/>
    <property type="match status" value="1"/>
</dbReference>
<keyword evidence="9" id="KW-0862">Zinc</keyword>
<comment type="caution">
    <text evidence="19">The sequence shown here is derived from an EMBL/GenBank/DDBJ whole genome shotgun (WGS) entry which is preliminary data.</text>
</comment>
<evidence type="ECO:0000256" key="13">
    <source>
        <dbReference type="ARBA" id="ARBA00033450"/>
    </source>
</evidence>
<dbReference type="Pfam" id="PF00675">
    <property type="entry name" value="Peptidase_M16"/>
    <property type="match status" value="1"/>
</dbReference>
<feature type="domain" description="Peptidase M16 middle/third" evidence="17">
    <location>
        <begin position="365"/>
        <end position="646"/>
    </location>
</feature>
<keyword evidence="7" id="KW-0479">Metal-binding</keyword>
<sequence length="931" mass="107012">MRISPNDPKHYRHIVLDNGLKVLLIQDPDAQKSAASLAVNVGHFNDPKQREGLAHFLEHMLFLGTDSYPVPGEYQSFINRHGGSNNAWTGTEYTNYYFDIESRWFDEALDRFSQFFICPCFNPELVERERQAVNSEYQLKLKDDVRRIYQVHKETVNPAHPFSQFSVGNLDTLSDLPDASIRDDLIQFYQQQYSADLMSLALLSEKPLDVQEAHVRRLFEAVPRISRQALKLPPLYLSDHLAIECHIQPVKDLKKLTLSFAFDNTDALYRQKPLTYIAHLLGYEGPGSLVALLRHAGLINSMAAGGGISGSNFKDFTLSYSLTDDGLNKIDEIIDASFSYLALIREQGVQAWRYREKQQVFERAFLFQEKSRAIDLVSHLSLNLQHYPEEDLIFGDYAMQQFDQSLIEHCLQQISPERMRISLISPKLNTDRKAKWYHTPYSVKAIEEERIQRWQNPSKIDDLHLPSANPFLAVEDEASSLVEVEQTPAQPRLLLDKAGFRLWFSNEPEFKVPKGHLYVSVDSAHAVASVRNIVCTRLMVELMLDHLSEMTYQAEIAGMSYQLYAHQGGYTLHLSGFSDKQILLLKMIMGNRLLGHFEAKRFAIIKQQLAKHWHNQMQVKPISQLFGELTSLLQPNNPPPRELLAALENVQLEDLPNFVEKLYQNIHVEMLAYGNWTESEISALGDYIQQEMAPTTNPSKETPRKLISIKNQGSLLYEVQCQQNDSAMMVYYQSTDLSPENIALFTLSNHIMTSSFFNELRTKQQLGYIVGTGNLPLNRHPGIIFYVQSPHGQPQMLFDAINDFLDDFPVLMFELSEAQWQQSKQGLVAQILEPESNMRTRAQRFWVSIGNKDLNFDQRQRAAECIEQLERHDLVRFMMSLKSKRRDRIIVYNHGSSHPRSAPLNTHHLETVSYIESRSDFVNDAALYSYN</sequence>
<dbReference type="InterPro" id="IPR011765">
    <property type="entry name" value="Pept_M16_N"/>
</dbReference>
<reference evidence="20" key="1">
    <citation type="journal article" date="2019" name="Int. J. Syst. Evol. Microbiol.">
        <title>The Global Catalogue of Microorganisms (GCM) 10K type strain sequencing project: providing services to taxonomists for standard genome sequencing and annotation.</title>
        <authorList>
            <consortium name="The Broad Institute Genomics Platform"/>
            <consortium name="The Broad Institute Genome Sequencing Center for Infectious Disease"/>
            <person name="Wu L."/>
            <person name="Ma J."/>
        </authorList>
    </citation>
    <scope>NUCLEOTIDE SEQUENCE [LARGE SCALE GENOMIC DNA]</scope>
    <source>
        <strain evidence="20">CGMCC 1.10131</strain>
    </source>
</reference>
<protein>
    <recommendedName>
        <fullName evidence="5">Protease 3</fullName>
        <ecNumber evidence="4">3.4.24.55</ecNumber>
    </recommendedName>
    <alternativeName>
        <fullName evidence="13">Pitrilysin</fullName>
    </alternativeName>
    <alternativeName>
        <fullName evidence="12">Protease III</fullName>
    </alternativeName>
    <alternativeName>
        <fullName evidence="11">Protease pi</fullName>
    </alternativeName>
</protein>
<evidence type="ECO:0000259" key="17">
    <source>
        <dbReference type="Pfam" id="PF16187"/>
    </source>
</evidence>
<comment type="similarity">
    <text evidence="3 14">Belongs to the peptidase M16 family.</text>
</comment>
<dbReference type="PANTHER" id="PTHR43690">
    <property type="entry name" value="NARDILYSIN"/>
    <property type="match status" value="1"/>
</dbReference>
<evidence type="ECO:0000256" key="5">
    <source>
        <dbReference type="ARBA" id="ARBA00017565"/>
    </source>
</evidence>
<proteinExistence type="inferred from homology"/>
<evidence type="ECO:0000256" key="6">
    <source>
        <dbReference type="ARBA" id="ARBA00022670"/>
    </source>
</evidence>
<dbReference type="EMBL" id="BMDY01000014">
    <property type="protein sequence ID" value="GGB10187.1"/>
    <property type="molecule type" value="Genomic_DNA"/>
</dbReference>
<evidence type="ECO:0000256" key="14">
    <source>
        <dbReference type="RuleBase" id="RU004447"/>
    </source>
</evidence>
<keyword evidence="8" id="KW-0378">Hydrolase</keyword>
<evidence type="ECO:0000313" key="19">
    <source>
        <dbReference type="EMBL" id="GGB10187.1"/>
    </source>
</evidence>
<dbReference type="Gene3D" id="3.30.830.10">
    <property type="entry name" value="Metalloenzyme, LuxS/M16 peptidase-like"/>
    <property type="match status" value="4"/>
</dbReference>
<evidence type="ECO:0000313" key="20">
    <source>
        <dbReference type="Proteomes" id="UP000651977"/>
    </source>
</evidence>
<keyword evidence="20" id="KW-1185">Reference proteome</keyword>
<evidence type="ECO:0000256" key="1">
    <source>
        <dbReference type="ARBA" id="ARBA00001947"/>
    </source>
</evidence>
<evidence type="ECO:0000256" key="4">
    <source>
        <dbReference type="ARBA" id="ARBA00012449"/>
    </source>
</evidence>
<evidence type="ECO:0000256" key="7">
    <source>
        <dbReference type="ARBA" id="ARBA00022723"/>
    </source>
</evidence>
<evidence type="ECO:0000256" key="11">
    <source>
        <dbReference type="ARBA" id="ARBA00029597"/>
    </source>
</evidence>
<gene>
    <name evidence="19" type="ORF">GCM10007414_24450</name>
</gene>
<dbReference type="Proteomes" id="UP000651977">
    <property type="component" value="Unassembled WGS sequence"/>
</dbReference>
<feature type="domain" description="Peptidase M16 C-terminal" evidence="16">
    <location>
        <begin position="182"/>
        <end position="358"/>
    </location>
</feature>
<evidence type="ECO:0000256" key="9">
    <source>
        <dbReference type="ARBA" id="ARBA00022833"/>
    </source>
</evidence>
<dbReference type="InterPro" id="IPR050626">
    <property type="entry name" value="Peptidase_M16"/>
</dbReference>
<comment type="cofactor">
    <cofactor evidence="1">
        <name>Zn(2+)</name>
        <dbReference type="ChEBI" id="CHEBI:29105"/>
    </cofactor>
</comment>
<dbReference type="InterPro" id="IPR007863">
    <property type="entry name" value="Peptidase_M16_C"/>
</dbReference>
<evidence type="ECO:0000259" key="16">
    <source>
        <dbReference type="Pfam" id="PF05193"/>
    </source>
</evidence>
<dbReference type="PROSITE" id="PS00143">
    <property type="entry name" value="INSULINASE"/>
    <property type="match status" value="1"/>
</dbReference>
<keyword evidence="6" id="KW-0645">Protease</keyword>
<dbReference type="RefSeq" id="WP_055732048.1">
    <property type="nucleotide sequence ID" value="NZ_BMDY01000014.1"/>
</dbReference>
<dbReference type="SUPFAM" id="SSF63411">
    <property type="entry name" value="LuxS/MPP-like metallohydrolase"/>
    <property type="match status" value="4"/>
</dbReference>
<accession>A0ABQ1I2K2</accession>
<dbReference type="InterPro" id="IPR032632">
    <property type="entry name" value="Peptidase_M16_M"/>
</dbReference>
<evidence type="ECO:0000256" key="2">
    <source>
        <dbReference type="ARBA" id="ARBA00002184"/>
    </source>
</evidence>
<evidence type="ECO:0000259" key="15">
    <source>
        <dbReference type="Pfam" id="PF00675"/>
    </source>
</evidence>
<dbReference type="InterPro" id="IPR054734">
    <property type="entry name" value="PqqF-like_C_4"/>
</dbReference>
<dbReference type="EC" id="3.4.24.55" evidence="4"/>
<comment type="function">
    <text evidence="2">Endopeptidase that degrades small peptides of less than 7 kDa, such as glucagon and insulin.</text>
</comment>
<dbReference type="PANTHER" id="PTHR43690:SF18">
    <property type="entry name" value="INSULIN-DEGRADING ENZYME-RELATED"/>
    <property type="match status" value="1"/>
</dbReference>
<evidence type="ECO:0000259" key="18">
    <source>
        <dbReference type="Pfam" id="PF22456"/>
    </source>
</evidence>
<evidence type="ECO:0000256" key="8">
    <source>
        <dbReference type="ARBA" id="ARBA00022801"/>
    </source>
</evidence>